<dbReference type="InterPro" id="IPR053197">
    <property type="entry name" value="F-box_SCFL_complex_component"/>
</dbReference>
<evidence type="ECO:0000259" key="1">
    <source>
        <dbReference type="Pfam" id="PF00646"/>
    </source>
</evidence>
<dbReference type="Gene3D" id="1.20.1280.50">
    <property type="match status" value="1"/>
</dbReference>
<dbReference type="PANTHER" id="PTHR34223:SF51">
    <property type="entry name" value="OS06G0556300 PROTEIN"/>
    <property type="match status" value="1"/>
</dbReference>
<dbReference type="Pfam" id="PF00646">
    <property type="entry name" value="F-box"/>
    <property type="match status" value="1"/>
</dbReference>
<proteinExistence type="predicted"/>
<dbReference type="InterPro" id="IPR001810">
    <property type="entry name" value="F-box_dom"/>
</dbReference>
<dbReference type="InterPro" id="IPR032675">
    <property type="entry name" value="LRR_dom_sf"/>
</dbReference>
<dbReference type="InterPro" id="IPR055411">
    <property type="entry name" value="LRR_FXL15/At3g58940/PEG3-like"/>
</dbReference>
<feature type="domain" description="F-box" evidence="1">
    <location>
        <begin position="12"/>
        <end position="52"/>
    </location>
</feature>
<dbReference type="SUPFAM" id="SSF52058">
    <property type="entry name" value="L domain-like"/>
    <property type="match status" value="1"/>
</dbReference>
<dbReference type="Pfam" id="PF24758">
    <property type="entry name" value="LRR_At5g56370"/>
    <property type="match status" value="1"/>
</dbReference>
<comment type="caution">
    <text evidence="3">The sequence shown here is derived from an EMBL/GenBank/DDBJ whole genome shotgun (WGS) entry which is preliminary data.</text>
</comment>
<dbReference type="EMBL" id="JAJJMA010289643">
    <property type="protein sequence ID" value="MCL7047125.1"/>
    <property type="molecule type" value="Genomic_DNA"/>
</dbReference>
<protein>
    <recommendedName>
        <fullName evidence="5">F-box domain-containing protein</fullName>
    </recommendedName>
</protein>
<gene>
    <name evidence="3" type="ORF">MKW94_013556</name>
</gene>
<evidence type="ECO:0000259" key="2">
    <source>
        <dbReference type="Pfam" id="PF24758"/>
    </source>
</evidence>
<dbReference type="Proteomes" id="UP001177140">
    <property type="component" value="Unassembled WGS sequence"/>
</dbReference>
<dbReference type="Gene3D" id="3.80.10.10">
    <property type="entry name" value="Ribonuclease Inhibitor"/>
    <property type="match status" value="1"/>
</dbReference>
<dbReference type="InterPro" id="IPR053781">
    <property type="entry name" value="F-box_AtFBL13-like"/>
</dbReference>
<dbReference type="AlphaFoldDB" id="A0AA41VTS1"/>
<dbReference type="SUPFAM" id="SSF81383">
    <property type="entry name" value="F-box domain"/>
    <property type="match status" value="1"/>
</dbReference>
<evidence type="ECO:0000313" key="3">
    <source>
        <dbReference type="EMBL" id="MCL7047125.1"/>
    </source>
</evidence>
<feature type="domain" description="F-box/LRR-repeat protein 15/At3g58940/PEG3-like LRR" evidence="2">
    <location>
        <begin position="112"/>
        <end position="255"/>
    </location>
</feature>
<dbReference type="PANTHER" id="PTHR34223">
    <property type="entry name" value="OS11G0201299 PROTEIN"/>
    <property type="match status" value="1"/>
</dbReference>
<keyword evidence="4" id="KW-1185">Reference proteome</keyword>
<reference evidence="3" key="1">
    <citation type="submission" date="2022-03" db="EMBL/GenBank/DDBJ databases">
        <title>A functionally conserved STORR gene fusion in Papaver species that diverged 16.8 million years ago.</title>
        <authorList>
            <person name="Catania T."/>
        </authorList>
    </citation>
    <scope>NUCLEOTIDE SEQUENCE</scope>
    <source>
        <strain evidence="3">S-191538</strain>
    </source>
</reference>
<name>A0AA41VTS1_PAPNU</name>
<dbReference type="CDD" id="cd22160">
    <property type="entry name" value="F-box_AtFBL13-like"/>
    <property type="match status" value="1"/>
</dbReference>
<sequence length="410" mass="47066">MEEASSEEEDNISKLPDFLIHHILSFVNMKQAVRTCILSKRWARVWTSLPFLNFDQEDDGCGYYYRGRGYRNYVDFVDNVLTFRDGESFDISRFHILRLYGEYESFFMRTLGRWIVVVARSNVEDMNVQFTGDHTSDDEEDFEVPGCVSTSKSLTKLELDLHKHKIIMSNSVSLPRLKYLRLTNTSFNDAEELTRLCSSCPVLEHLDLSGVRSAGPLNITVSSLTLKHLELRIGYSCRNTLKLYAPNLVHLVLSNLDYMLLESLPALVTADVGVPLRPRKLNAHQSSPMVQAPDTLQSLEPLNNVQNLTISFRPLKDDSNGRELYEIESDEGSESESEQDWHTSEIMGLEGSGIELKFIEILMKNAVVLKKLVLEKDRYRSRNEDFIKFGEELENFPSISTSLRLYLRIL</sequence>
<organism evidence="3 4">
    <name type="scientific">Papaver nudicaule</name>
    <name type="common">Iceland poppy</name>
    <dbReference type="NCBI Taxonomy" id="74823"/>
    <lineage>
        <taxon>Eukaryota</taxon>
        <taxon>Viridiplantae</taxon>
        <taxon>Streptophyta</taxon>
        <taxon>Embryophyta</taxon>
        <taxon>Tracheophyta</taxon>
        <taxon>Spermatophyta</taxon>
        <taxon>Magnoliopsida</taxon>
        <taxon>Ranunculales</taxon>
        <taxon>Papaveraceae</taxon>
        <taxon>Papaveroideae</taxon>
        <taxon>Papaver</taxon>
    </lineage>
</organism>
<dbReference type="InterPro" id="IPR036047">
    <property type="entry name" value="F-box-like_dom_sf"/>
</dbReference>
<accession>A0AA41VTS1</accession>
<evidence type="ECO:0008006" key="5">
    <source>
        <dbReference type="Google" id="ProtNLM"/>
    </source>
</evidence>
<evidence type="ECO:0000313" key="4">
    <source>
        <dbReference type="Proteomes" id="UP001177140"/>
    </source>
</evidence>